<dbReference type="RefSeq" id="WP_069665695.1">
    <property type="nucleotide sequence ID" value="NZ_CP053541.1"/>
</dbReference>
<dbReference type="OrthoDB" id="5906095at2"/>
<keyword evidence="1" id="KW-1133">Transmembrane helix</keyword>
<organism evidence="3 5">
    <name type="scientific">Vibrio europaeus</name>
    <dbReference type="NCBI Taxonomy" id="300876"/>
    <lineage>
        <taxon>Bacteria</taxon>
        <taxon>Pseudomonadati</taxon>
        <taxon>Pseudomonadota</taxon>
        <taxon>Gammaproteobacteria</taxon>
        <taxon>Vibrionales</taxon>
        <taxon>Vibrionaceae</taxon>
        <taxon>Vibrio</taxon>
        <taxon>Vibrio oreintalis group</taxon>
    </lineage>
</organism>
<dbReference type="EMBL" id="JAPFIT010000013">
    <property type="protein sequence ID" value="MDC5740464.1"/>
    <property type="molecule type" value="Genomic_DNA"/>
</dbReference>
<keyword evidence="1" id="KW-0472">Membrane</keyword>
<sequence length="143" mass="15749">MIRKKLCNSRKYRVKAMTLVELMLALAIISIVAAIAYPSYQSHLLRAHRTAALADLAKIQIELERDYSGSYQSSATSVLSGGVCSFCTLDTEHFTVSISATASAYTIKAKPIGSQLKDQCSDNHYNQLTINQTGEMTPPNCWQ</sequence>
<keyword evidence="7" id="KW-1185">Reference proteome</keyword>
<protein>
    <submittedName>
        <fullName evidence="3">Fimbrial protein</fullName>
    </submittedName>
    <submittedName>
        <fullName evidence="4">Prepilin-type N-terminal cleavage/methylation domain-containing protein</fullName>
    </submittedName>
    <submittedName>
        <fullName evidence="2">Type IV pilin protein</fullName>
    </submittedName>
</protein>
<proteinExistence type="predicted"/>
<evidence type="ECO:0000313" key="7">
    <source>
        <dbReference type="Proteomes" id="UP001150001"/>
    </source>
</evidence>
<reference evidence="3 5" key="1">
    <citation type="submission" date="2016-03" db="EMBL/GenBank/DDBJ databases">
        <title>Draft genome sequence of the Vibrio tubiashii subs. europaeus.</title>
        <authorList>
            <person name="Spinard E."/>
            <person name="Dubert J."/>
            <person name="Nelson D.R."/>
            <person name="Barja J.L."/>
        </authorList>
    </citation>
    <scope>NUCLEOTIDE SEQUENCE [LARGE SCALE GENOMIC DNA]</scope>
    <source>
        <strain evidence="5">PP-638</strain>
        <strain evidence="3">PP2-638</strain>
    </source>
</reference>
<dbReference type="InterPro" id="IPR031982">
    <property type="entry name" value="PilE-like"/>
</dbReference>
<name>A0A178JC29_9VIBR</name>
<evidence type="ECO:0000313" key="4">
    <source>
        <dbReference type="EMBL" id="QJY35501.1"/>
    </source>
</evidence>
<dbReference type="InterPro" id="IPR045584">
    <property type="entry name" value="Pilin-like"/>
</dbReference>
<evidence type="ECO:0000313" key="5">
    <source>
        <dbReference type="Proteomes" id="UP000094761"/>
    </source>
</evidence>
<dbReference type="InterPro" id="IPR012902">
    <property type="entry name" value="N_methyl_site"/>
</dbReference>
<dbReference type="Pfam" id="PF16732">
    <property type="entry name" value="ComP_DUS"/>
    <property type="match status" value="1"/>
</dbReference>
<keyword evidence="1" id="KW-0812">Transmembrane</keyword>
<dbReference type="EMBL" id="CP053541">
    <property type="protein sequence ID" value="QJY35501.1"/>
    <property type="molecule type" value="Genomic_DNA"/>
</dbReference>
<accession>A0A178JC29</accession>
<evidence type="ECO:0000313" key="6">
    <source>
        <dbReference type="Proteomes" id="UP000501443"/>
    </source>
</evidence>
<evidence type="ECO:0000313" key="3">
    <source>
        <dbReference type="EMBL" id="OAM99702.1"/>
    </source>
</evidence>
<dbReference type="AlphaFoldDB" id="A0A178JC29"/>
<dbReference type="EMBL" id="LUAX01000001">
    <property type="protein sequence ID" value="OAM99702.1"/>
    <property type="molecule type" value="Genomic_DNA"/>
</dbReference>
<evidence type="ECO:0000313" key="2">
    <source>
        <dbReference type="EMBL" id="MDC5740464.1"/>
    </source>
</evidence>
<dbReference type="Gene3D" id="3.30.700.10">
    <property type="entry name" value="Glycoprotein, Type 4 Pilin"/>
    <property type="match status" value="1"/>
</dbReference>
<dbReference type="Proteomes" id="UP000501443">
    <property type="component" value="Chromosome 1"/>
</dbReference>
<dbReference type="Proteomes" id="UP001150001">
    <property type="component" value="Unassembled WGS sequence"/>
</dbReference>
<dbReference type="Proteomes" id="UP000094761">
    <property type="component" value="Unassembled WGS sequence"/>
</dbReference>
<dbReference type="GeneID" id="78074229"/>
<dbReference type="GO" id="GO:0043683">
    <property type="term" value="P:type IV pilus assembly"/>
    <property type="evidence" value="ECO:0007669"/>
    <property type="project" value="InterPro"/>
</dbReference>
<evidence type="ECO:0000256" key="1">
    <source>
        <dbReference type="SAM" id="Phobius"/>
    </source>
</evidence>
<dbReference type="NCBIfam" id="TIGR02532">
    <property type="entry name" value="IV_pilin_GFxxxE"/>
    <property type="match status" value="1"/>
</dbReference>
<reference evidence="2" key="3">
    <citation type="submission" date="2022-11" db="EMBL/GenBank/DDBJ databases">
        <title>Role of the vibriolysin VemA secreted by the emergent pathogen Vibrio europaeus in the colonization of Manila clam mucus.</title>
        <authorList>
            <person name="Martinez C."/>
            <person name="Rodriguez S."/>
            <person name="Vences A."/>
            <person name="Barja J.L."/>
            <person name="Toranzo A.E."/>
            <person name="Dubert J."/>
        </authorList>
    </citation>
    <scope>NUCLEOTIDE SEQUENCE</scope>
    <source>
        <strain evidence="2">3454</strain>
    </source>
</reference>
<gene>
    <name evidence="3" type="ORF">AZ468_00905</name>
    <name evidence="4" type="ORF">HOO69_02315</name>
    <name evidence="2" type="ORF">OPW20_10325</name>
</gene>
<dbReference type="SUPFAM" id="SSF54523">
    <property type="entry name" value="Pili subunits"/>
    <property type="match status" value="1"/>
</dbReference>
<feature type="transmembrane region" description="Helical" evidence="1">
    <location>
        <begin position="20"/>
        <end position="40"/>
    </location>
</feature>
<reference evidence="4 6" key="2">
    <citation type="submission" date="2020-05" db="EMBL/GenBank/DDBJ databases">
        <title>First description outside Europe of the emergent pathogen for shellfish aquaculture Vibrio europaeus.</title>
        <authorList>
            <person name="Dubert J."/>
            <person name="Rojas R."/>
        </authorList>
    </citation>
    <scope>NUCLEOTIDE SEQUENCE [LARGE SCALE GENOMIC DNA]</scope>
    <source>
        <strain evidence="4 6">NPI-1</strain>
    </source>
</reference>
<dbReference type="Pfam" id="PF07963">
    <property type="entry name" value="N_methyl"/>
    <property type="match status" value="1"/>
</dbReference>